<accession>A0A8X8C079</accession>
<proteinExistence type="predicted"/>
<evidence type="ECO:0000313" key="1">
    <source>
        <dbReference type="EMBL" id="KAG6736462.1"/>
    </source>
</evidence>
<dbReference type="OrthoDB" id="1744413at2759"/>
<comment type="caution">
    <text evidence="1">The sequence shown here is derived from an EMBL/GenBank/DDBJ whole genome shotgun (WGS) entry which is preliminary data.</text>
</comment>
<sequence length="219" mass="25561">MGFIILFHIPFFRNSSYLSKRFLIIEDKYHRTSLHVYEPTIGLFDKSDILKHYELILERANIQDTIFASLFTYDCQMNVILYFYNHQNPPTNMLSTPNGEGFLLLWELKSCSDLPIFSTFNDEAIPSADELNEADKKGCSFLPKSCKSSKANKITYPFGSIDKSRIRYEKFIYPLKKLNIPPYIQDDVYLMTFLLCWLCKFVFLSKDVGFIHPSSSILH</sequence>
<reference evidence="1" key="1">
    <citation type="journal article" date="2020" name="bioRxiv">
        <title>Hybrid origin of Populus tomentosa Carr. identified through genome sequencing and phylogenomic analysis.</title>
        <authorList>
            <person name="An X."/>
            <person name="Gao K."/>
            <person name="Chen Z."/>
            <person name="Li J."/>
            <person name="Yang X."/>
            <person name="Yang X."/>
            <person name="Zhou J."/>
            <person name="Guo T."/>
            <person name="Zhao T."/>
            <person name="Huang S."/>
            <person name="Miao D."/>
            <person name="Khan W.U."/>
            <person name="Rao P."/>
            <person name="Ye M."/>
            <person name="Lei B."/>
            <person name="Liao W."/>
            <person name="Wang J."/>
            <person name="Ji L."/>
            <person name="Li Y."/>
            <person name="Guo B."/>
            <person name="Mustafa N.S."/>
            <person name="Li S."/>
            <person name="Yun Q."/>
            <person name="Keller S.R."/>
            <person name="Mao J."/>
            <person name="Zhang R."/>
            <person name="Strauss S.H."/>
        </authorList>
    </citation>
    <scope>NUCLEOTIDE SEQUENCE</scope>
    <source>
        <strain evidence="1">GM15</strain>
        <tissue evidence="1">Leaf</tissue>
    </source>
</reference>
<name>A0A8X8C079_POPTO</name>
<gene>
    <name evidence="1" type="ORF">POTOM_060765</name>
</gene>
<protein>
    <submittedName>
        <fullName evidence="1">Uncharacterized protein</fullName>
    </submittedName>
</protein>
<evidence type="ECO:0000313" key="2">
    <source>
        <dbReference type="Proteomes" id="UP000886885"/>
    </source>
</evidence>
<organism evidence="1 2">
    <name type="scientific">Populus tomentosa</name>
    <name type="common">Chinese white poplar</name>
    <dbReference type="NCBI Taxonomy" id="118781"/>
    <lineage>
        <taxon>Eukaryota</taxon>
        <taxon>Viridiplantae</taxon>
        <taxon>Streptophyta</taxon>
        <taxon>Embryophyta</taxon>
        <taxon>Tracheophyta</taxon>
        <taxon>Spermatophyta</taxon>
        <taxon>Magnoliopsida</taxon>
        <taxon>eudicotyledons</taxon>
        <taxon>Gunneridae</taxon>
        <taxon>Pentapetalae</taxon>
        <taxon>rosids</taxon>
        <taxon>fabids</taxon>
        <taxon>Malpighiales</taxon>
        <taxon>Salicaceae</taxon>
        <taxon>Saliceae</taxon>
        <taxon>Populus</taxon>
    </lineage>
</organism>
<dbReference type="Proteomes" id="UP000886885">
    <property type="component" value="Unassembled WGS sequence"/>
</dbReference>
<keyword evidence="2" id="KW-1185">Reference proteome</keyword>
<dbReference type="AlphaFoldDB" id="A0A8X8C079"/>
<dbReference type="EMBL" id="JAAWWB010000900">
    <property type="protein sequence ID" value="KAG6736462.1"/>
    <property type="molecule type" value="Genomic_DNA"/>
</dbReference>